<dbReference type="Proteomes" id="UP000076852">
    <property type="component" value="Chromosome 1"/>
</dbReference>
<accession>A0A160FJ05</accession>
<dbReference type="KEGG" id="buz:AYM40_06870"/>
<gene>
    <name evidence="1" type="ORF">AYM40_06870</name>
</gene>
<organism evidence="1 2">
    <name type="scientific">Paraburkholderia phytofirmans OLGA172</name>
    <dbReference type="NCBI Taxonomy" id="1417228"/>
    <lineage>
        <taxon>Bacteria</taxon>
        <taxon>Pseudomonadati</taxon>
        <taxon>Pseudomonadota</taxon>
        <taxon>Betaproteobacteria</taxon>
        <taxon>Burkholderiales</taxon>
        <taxon>Burkholderiaceae</taxon>
        <taxon>Paraburkholderia</taxon>
    </lineage>
</organism>
<dbReference type="EMBL" id="CP014578">
    <property type="protein sequence ID" value="ANB72124.1"/>
    <property type="molecule type" value="Genomic_DNA"/>
</dbReference>
<dbReference type="STRING" id="1804984.AYM40_06870"/>
<reference evidence="1 2" key="1">
    <citation type="journal article" date="2016" name="Gene">
        <title>PacBio SMRT assembly of a complex multi-replicon genome reveals chlorocatechol degradative operon in a region of genome plasticity.</title>
        <authorList>
            <person name="Ricker N."/>
            <person name="Shen S.Y."/>
            <person name="Goordial J."/>
            <person name="Jin S."/>
            <person name="Fulthorpe R.R."/>
        </authorList>
    </citation>
    <scope>NUCLEOTIDE SEQUENCE [LARGE SCALE GENOMIC DNA]</scope>
    <source>
        <strain evidence="1 2">OLGA172</strain>
    </source>
</reference>
<keyword evidence="2" id="KW-1185">Reference proteome</keyword>
<dbReference type="AlphaFoldDB" id="A0A160FJ05"/>
<proteinExistence type="predicted"/>
<protein>
    <submittedName>
        <fullName evidence="1">Uncharacterized protein</fullName>
    </submittedName>
</protein>
<name>A0A160FJ05_9BURK</name>
<evidence type="ECO:0000313" key="2">
    <source>
        <dbReference type="Proteomes" id="UP000076852"/>
    </source>
</evidence>
<sequence>MATIMNIELNTIEQQIRPWIRAEPAVARQGWAYRSSDLRCIAFADLDFLLSYSDLMYPNNAVLLSTAGNHARWLRKA</sequence>
<evidence type="ECO:0000313" key="1">
    <source>
        <dbReference type="EMBL" id="ANB72124.1"/>
    </source>
</evidence>